<dbReference type="Gene3D" id="3.40.50.1820">
    <property type="entry name" value="alpha/beta hydrolase"/>
    <property type="match status" value="1"/>
</dbReference>
<dbReference type="InterPro" id="IPR000801">
    <property type="entry name" value="Esterase-like"/>
</dbReference>
<dbReference type="SUPFAM" id="SSF53474">
    <property type="entry name" value="alpha/beta-Hydrolases"/>
    <property type="match status" value="1"/>
</dbReference>
<dbReference type="GO" id="GO:0016787">
    <property type="term" value="F:hydrolase activity"/>
    <property type="evidence" value="ECO:0007669"/>
    <property type="project" value="UniProtKB-KW"/>
</dbReference>
<sequence>MDKTIFSIGGKNCLIYSAGQPVYLLIQPVDDHDWEVLDEQVTAIAKAVQVPFVFVAFLVKDWNQELSPWDSPAVFGCSDFGHGAAETLHFVETVLLPAVRLRYHLPEGIPVILGGYSLAGLFALWCAWQTPAFSAIAAASPSVWFPHWLDYASQRPPQTQAVYLSLGDKEERTRNPVMAAVGDCIRQQYACLVELSRMQVLLEWNKGNHFQQTGQRCAKAFAWCVSSLAQGPGGASSTRG</sequence>
<accession>A0ABV1CXR8</accession>
<gene>
    <name evidence="1" type="ORF">WMO23_09370</name>
</gene>
<keyword evidence="1" id="KW-0378">Hydrolase</keyword>
<dbReference type="EMBL" id="JBBMEU010000063">
    <property type="protein sequence ID" value="MEQ2422932.1"/>
    <property type="molecule type" value="Genomic_DNA"/>
</dbReference>
<dbReference type="Proteomes" id="UP001433088">
    <property type="component" value="Unassembled WGS sequence"/>
</dbReference>
<evidence type="ECO:0000313" key="1">
    <source>
        <dbReference type="EMBL" id="MEQ2422932.1"/>
    </source>
</evidence>
<evidence type="ECO:0000313" key="2">
    <source>
        <dbReference type="Proteomes" id="UP001433088"/>
    </source>
</evidence>
<proteinExistence type="predicted"/>
<protein>
    <submittedName>
        <fullName evidence="1">Alpha/beta hydrolase-fold protein</fullName>
    </submittedName>
</protein>
<organism evidence="1 2">
    <name type="scientific">Megasphaera intestinihominis</name>
    <dbReference type="NCBI Taxonomy" id="3133159"/>
    <lineage>
        <taxon>Bacteria</taxon>
        <taxon>Bacillati</taxon>
        <taxon>Bacillota</taxon>
        <taxon>Negativicutes</taxon>
        <taxon>Veillonellales</taxon>
        <taxon>Veillonellaceae</taxon>
        <taxon>Megasphaera</taxon>
    </lineage>
</organism>
<dbReference type="InterPro" id="IPR029058">
    <property type="entry name" value="AB_hydrolase_fold"/>
</dbReference>
<keyword evidence="2" id="KW-1185">Reference proteome</keyword>
<comment type="caution">
    <text evidence="1">The sequence shown here is derived from an EMBL/GenBank/DDBJ whole genome shotgun (WGS) entry which is preliminary data.</text>
</comment>
<dbReference type="RefSeq" id="WP_296820022.1">
    <property type="nucleotide sequence ID" value="NZ_JBBMEU010000063.1"/>
</dbReference>
<reference evidence="1 2" key="1">
    <citation type="submission" date="2024-03" db="EMBL/GenBank/DDBJ databases">
        <title>Human intestinal bacterial collection.</title>
        <authorList>
            <person name="Pauvert C."/>
            <person name="Hitch T.C.A."/>
            <person name="Clavel T."/>
        </authorList>
    </citation>
    <scope>NUCLEOTIDE SEQUENCE [LARGE SCALE GENOMIC DNA]</scope>
    <source>
        <strain evidence="1 2">CLA-AA-H81</strain>
    </source>
</reference>
<dbReference type="Pfam" id="PF00756">
    <property type="entry name" value="Esterase"/>
    <property type="match status" value="1"/>
</dbReference>
<name>A0ABV1CXR8_9FIRM</name>